<dbReference type="InterPro" id="IPR002830">
    <property type="entry name" value="UbiD"/>
</dbReference>
<evidence type="ECO:0000259" key="4">
    <source>
        <dbReference type="Pfam" id="PF20696"/>
    </source>
</evidence>
<feature type="domain" description="3-octaprenyl-4-hydroxybenzoate carboxy-lyase-like N-terminal" evidence="3">
    <location>
        <begin position="7"/>
        <end position="93"/>
    </location>
</feature>
<proteinExistence type="inferred from homology"/>
<sequence length="607" mass="69198">MSLKKAIELLKRENELRIIDEELDIYLEIPHLAYAEVKKEGGGKALLFTNVVDKKSGKRFSEDVLMNVFGSYRRCELLFGRSIESVAEEIEKLLHLKPPAGFMEKISMAKELFSLKDIFPKRLKIKGECQERVFKDEEVDLYNLPVLTTWQEDGGPFITMGQVYTQSLDGEMVNLGMYRLQVYDKNHLGMHWQIHKDSSHFFDQYQKAGKKMPVSIAIGGDPLYTWCATAPLPYGVNELLMYGLIKKEPAKLVRSLTTPLYIPKDVDYVIEGWVDPEKFEIEGPFGDHTGYYTLKEPYPVMEVSCITTKKDPTYLATVVGKPPLEDKYMGWATERIFLPLLKTTAPDLIDYHMPESGAFHNLILAKMQPLYKGHAKQFMHAFWGAGQMSFVKHAIFLDEKAPKLDNYESVAIYILDRLSPKSLFISEGILDALDHSSPEALVGGKLGVDVTSVKTLVDKPALLGNDELLKKVQELIPEAVALNQFMRMTRNPVTVIAVDKRRNLKECFEALVPLSMHLRIVVFVDSEKNDIFNPYMLIWRVANNIDAKRDIFISGLMIGLDGTNKNELDGYTREWPGDVECSLSVIEHLKEIGVWDLDDKLLKRYQL</sequence>
<dbReference type="InterPro" id="IPR022390">
    <property type="entry name" value="HBDC"/>
</dbReference>
<dbReference type="NCBIfam" id="TIGR00148">
    <property type="entry name" value="UbiD family decarboxylase"/>
    <property type="match status" value="1"/>
</dbReference>
<dbReference type="GO" id="GO:0008694">
    <property type="term" value="F:4-hydroxy-3-polyprenylbenzoate decarboxylase activity"/>
    <property type="evidence" value="ECO:0007669"/>
    <property type="project" value="TreeGrafter"/>
</dbReference>
<dbReference type="InterPro" id="IPR049381">
    <property type="entry name" value="UbiD-like_C"/>
</dbReference>
<evidence type="ECO:0000259" key="3">
    <source>
        <dbReference type="Pfam" id="PF20695"/>
    </source>
</evidence>
<organism evidence="5">
    <name type="scientific">hydrothermal vent metagenome</name>
    <dbReference type="NCBI Taxonomy" id="652676"/>
    <lineage>
        <taxon>unclassified sequences</taxon>
        <taxon>metagenomes</taxon>
        <taxon>ecological metagenomes</taxon>
    </lineage>
</organism>
<dbReference type="AlphaFoldDB" id="A0A1W1BD14"/>
<dbReference type="SUPFAM" id="SSF50475">
    <property type="entry name" value="FMN-binding split barrel"/>
    <property type="match status" value="1"/>
</dbReference>
<dbReference type="Pfam" id="PF20696">
    <property type="entry name" value="UbiD_C"/>
    <property type="match status" value="2"/>
</dbReference>
<dbReference type="NCBIfam" id="TIGR03701">
    <property type="entry name" value="mena_SCO4490"/>
    <property type="match status" value="1"/>
</dbReference>
<protein>
    <submittedName>
        <fullName evidence="5">UbiD family decarboxylase associated with menaquinone via futalosine</fullName>
    </submittedName>
</protein>
<feature type="domain" description="3-octaprenyl-4-hydroxybenzoate carboxy-lyase-like C-terminal" evidence="4">
    <location>
        <begin position="327"/>
        <end position="449"/>
    </location>
</feature>
<name>A0A1W1BD14_9ZZZZ</name>
<comment type="similarity">
    <text evidence="1">Belongs to the UbiD family.</text>
</comment>
<dbReference type="GO" id="GO:0005829">
    <property type="term" value="C:cytosol"/>
    <property type="evidence" value="ECO:0007669"/>
    <property type="project" value="TreeGrafter"/>
</dbReference>
<dbReference type="Gene3D" id="3.40.1670.10">
    <property type="entry name" value="UbiD C-terminal domain-like"/>
    <property type="match status" value="2"/>
</dbReference>
<dbReference type="PANTHER" id="PTHR30108">
    <property type="entry name" value="3-OCTAPRENYL-4-HYDROXYBENZOATE CARBOXY-LYASE-RELATED"/>
    <property type="match status" value="1"/>
</dbReference>
<dbReference type="InterPro" id="IPR048304">
    <property type="entry name" value="UbiD_Rift_dom"/>
</dbReference>
<evidence type="ECO:0000259" key="2">
    <source>
        <dbReference type="Pfam" id="PF01977"/>
    </source>
</evidence>
<evidence type="ECO:0000256" key="1">
    <source>
        <dbReference type="ARBA" id="ARBA00010021"/>
    </source>
</evidence>
<feature type="domain" description="3-octaprenyl-4-hydroxybenzoate carboxy-lyase-like Rift-related" evidence="2">
    <location>
        <begin position="126"/>
        <end position="322"/>
    </location>
</feature>
<dbReference type="Pfam" id="PF20695">
    <property type="entry name" value="UbiD_N"/>
    <property type="match status" value="1"/>
</dbReference>
<accession>A0A1W1BD14</accession>
<reference evidence="5" key="1">
    <citation type="submission" date="2016-10" db="EMBL/GenBank/DDBJ databases">
        <authorList>
            <person name="de Groot N.N."/>
        </authorList>
    </citation>
    <scope>NUCLEOTIDE SEQUENCE</scope>
</reference>
<dbReference type="Pfam" id="PF01977">
    <property type="entry name" value="UbiD"/>
    <property type="match status" value="1"/>
</dbReference>
<evidence type="ECO:0000313" key="5">
    <source>
        <dbReference type="EMBL" id="SFV51436.1"/>
    </source>
</evidence>
<feature type="domain" description="3-octaprenyl-4-hydroxybenzoate carboxy-lyase-like C-terminal" evidence="4">
    <location>
        <begin position="468"/>
        <end position="554"/>
    </location>
</feature>
<dbReference type="GO" id="GO:0006744">
    <property type="term" value="P:ubiquinone biosynthetic process"/>
    <property type="evidence" value="ECO:0007669"/>
    <property type="project" value="TreeGrafter"/>
</dbReference>
<gene>
    <name evidence="5" type="ORF">MNB_SM-7-314</name>
</gene>
<dbReference type="EMBL" id="FPHB01000015">
    <property type="protein sequence ID" value="SFV51436.1"/>
    <property type="molecule type" value="Genomic_DNA"/>
</dbReference>
<dbReference type="SUPFAM" id="SSF143968">
    <property type="entry name" value="UbiD C-terminal domain-like"/>
    <property type="match status" value="2"/>
</dbReference>
<dbReference type="InterPro" id="IPR049383">
    <property type="entry name" value="UbiD-like_N"/>
</dbReference>
<dbReference type="PANTHER" id="PTHR30108:SF17">
    <property type="entry name" value="FERULIC ACID DECARBOXYLASE 1"/>
    <property type="match status" value="1"/>
</dbReference>